<feature type="region of interest" description="Disordered" evidence="1">
    <location>
        <begin position="607"/>
        <end position="639"/>
    </location>
</feature>
<evidence type="ECO:0000313" key="4">
    <source>
        <dbReference type="Proteomes" id="UP001430848"/>
    </source>
</evidence>
<name>A0ABR1P0J7_DIAER</name>
<evidence type="ECO:0000256" key="1">
    <source>
        <dbReference type="SAM" id="MobiDB-lite"/>
    </source>
</evidence>
<dbReference type="EMBL" id="JAKNSF020000065">
    <property type="protein sequence ID" value="KAK7722811.1"/>
    <property type="molecule type" value="Genomic_DNA"/>
</dbReference>
<sequence length="639" mass="71271">MKCAAQETVSVEGLVRHSTGRPPRCPDYVCISHTWGRWRKPTEVQVPGVKWPVPENERYDVRELPEMLSQSGLGCRYYVWFDLFCIPQSGDDKRKDIEISNQADIFRKSSRCIAWVNHCDSWDGVDNALKWIGLRYLKSTHRSPPPWLAPEMLRLQRLDIEKVELMQEDEDNGVYGAVGWFTSLWTLQEAVLCPDMEIYSRDWKRLAAPATLTTLMSFLEDAPYLCWDPEPHSDVPFAEPVDYEINVESSAHETRNFELRFPRGSASLVGLAHNSHISRVLQTISPMFVFAELNFRTYTDVCAPAIMSAIGVKNWYDAELSSNGAKTAGKRVFDQFPLEFLREAALKIGSPFFESHPRPDKMSVVDGTSVIGPGGLTGQGSLLPVNHSSMKFTRTNHFEDFHEERCDHPSIADWVLKEDGSVCMRTAGIAACSSSIVADDESRDQGFDKSHESDHMSTLSLQCLSHGVPPGVKEALGETLEVEQARIAVIDEGRPSLQYFKDIYFLSVVDEEFDGISGLTTTLSKISGSSVLFAVWQHNRKRKLSLVDRIHSIPTLVRTLNHRRPANCTGGYDPAPQNSAPFPISVKWIKLAGGLWYEHRFDVSLSGGPKPSGAVSSRRSGPPHSGKQAAHSPGPGGVP</sequence>
<keyword evidence="4" id="KW-1185">Reference proteome</keyword>
<proteinExistence type="predicted"/>
<dbReference type="PANTHER" id="PTHR33112:SF16">
    <property type="entry name" value="HETEROKARYON INCOMPATIBILITY DOMAIN-CONTAINING PROTEIN"/>
    <property type="match status" value="1"/>
</dbReference>
<reference evidence="3 4" key="1">
    <citation type="submission" date="2024-02" db="EMBL/GenBank/DDBJ databases">
        <title>De novo assembly and annotation of 12 fungi associated with fruit tree decline syndrome in Ontario, Canada.</title>
        <authorList>
            <person name="Sulman M."/>
            <person name="Ellouze W."/>
            <person name="Ilyukhin E."/>
        </authorList>
    </citation>
    <scope>NUCLEOTIDE SEQUENCE [LARGE SCALE GENOMIC DNA]</scope>
    <source>
        <strain evidence="3 4">M169</strain>
    </source>
</reference>
<feature type="domain" description="Heterokaryon incompatibility" evidence="2">
    <location>
        <begin position="28"/>
        <end position="189"/>
    </location>
</feature>
<dbReference type="InterPro" id="IPR010730">
    <property type="entry name" value="HET"/>
</dbReference>
<dbReference type="Proteomes" id="UP001430848">
    <property type="component" value="Unassembled WGS sequence"/>
</dbReference>
<organism evidence="3 4">
    <name type="scientific">Diaporthe eres</name>
    <name type="common">Phomopsis oblonga</name>
    <dbReference type="NCBI Taxonomy" id="83184"/>
    <lineage>
        <taxon>Eukaryota</taxon>
        <taxon>Fungi</taxon>
        <taxon>Dikarya</taxon>
        <taxon>Ascomycota</taxon>
        <taxon>Pezizomycotina</taxon>
        <taxon>Sordariomycetes</taxon>
        <taxon>Sordariomycetidae</taxon>
        <taxon>Diaporthales</taxon>
        <taxon>Diaporthaceae</taxon>
        <taxon>Diaporthe</taxon>
        <taxon>Diaporthe eres species complex</taxon>
    </lineage>
</organism>
<dbReference type="Pfam" id="PF06985">
    <property type="entry name" value="HET"/>
    <property type="match status" value="1"/>
</dbReference>
<protein>
    <recommendedName>
        <fullName evidence="2">Heterokaryon incompatibility domain-containing protein</fullName>
    </recommendedName>
</protein>
<evidence type="ECO:0000313" key="3">
    <source>
        <dbReference type="EMBL" id="KAK7722811.1"/>
    </source>
</evidence>
<gene>
    <name evidence="3" type="ORF">SLS63_009206</name>
</gene>
<evidence type="ECO:0000259" key="2">
    <source>
        <dbReference type="Pfam" id="PF06985"/>
    </source>
</evidence>
<dbReference type="PANTHER" id="PTHR33112">
    <property type="entry name" value="DOMAIN PROTEIN, PUTATIVE-RELATED"/>
    <property type="match status" value="1"/>
</dbReference>
<accession>A0ABR1P0J7</accession>
<comment type="caution">
    <text evidence="3">The sequence shown here is derived from an EMBL/GenBank/DDBJ whole genome shotgun (WGS) entry which is preliminary data.</text>
</comment>